<name>A0A8J7RLW3_9HYPH</name>
<sequence>MAIADPFDLLADFPGWSTEFDLVHRQETSRQANGVTRLKDLGSPIWGGAWQSRIMRANELDRWRARLNALEGGARRFLGYSSSRCRPITHPGSGTLPTGSLGTIAANRKTISVSGLGSVALKAGDLIQIGATDLHRVVEDAAGSFEVRPHIWPGVSAGAAVRIMKPACLMTIVPGSISASADPSTGRGAISFQGLEAR</sequence>
<dbReference type="AlphaFoldDB" id="A0A8J7RLW3"/>
<organism evidence="1 2">
    <name type="scientific">Tianweitania sediminis</name>
    <dbReference type="NCBI Taxonomy" id="1502156"/>
    <lineage>
        <taxon>Bacteria</taxon>
        <taxon>Pseudomonadati</taxon>
        <taxon>Pseudomonadota</taxon>
        <taxon>Alphaproteobacteria</taxon>
        <taxon>Hyphomicrobiales</taxon>
        <taxon>Phyllobacteriaceae</taxon>
        <taxon>Tianweitania</taxon>
    </lineage>
</organism>
<accession>A0A8J7RLW3</accession>
<dbReference type="RefSeq" id="WP_209335624.1">
    <property type="nucleotide sequence ID" value="NZ_JAGIYY010000004.1"/>
</dbReference>
<proteinExistence type="predicted"/>
<dbReference type="Proteomes" id="UP000666240">
    <property type="component" value="Unassembled WGS sequence"/>
</dbReference>
<comment type="caution">
    <text evidence="1">The sequence shown here is derived from an EMBL/GenBank/DDBJ whole genome shotgun (WGS) entry which is preliminary data.</text>
</comment>
<evidence type="ECO:0000313" key="1">
    <source>
        <dbReference type="EMBL" id="MBP0439581.1"/>
    </source>
</evidence>
<gene>
    <name evidence="1" type="ORF">J5Y06_13045</name>
</gene>
<dbReference type="EMBL" id="JAGIYY010000004">
    <property type="protein sequence ID" value="MBP0439581.1"/>
    <property type="molecule type" value="Genomic_DNA"/>
</dbReference>
<protein>
    <submittedName>
        <fullName evidence="1">Uncharacterized protein</fullName>
    </submittedName>
</protein>
<evidence type="ECO:0000313" key="2">
    <source>
        <dbReference type="Proteomes" id="UP000666240"/>
    </source>
</evidence>
<keyword evidence="2" id="KW-1185">Reference proteome</keyword>
<reference evidence="1" key="1">
    <citation type="submission" date="2021-03" db="EMBL/GenBank/DDBJ databases">
        <title>Genome sequencing and assembly of Tianweitania sediminis.</title>
        <authorList>
            <person name="Chhetri G."/>
        </authorList>
    </citation>
    <scope>NUCLEOTIDE SEQUENCE</scope>
    <source>
        <strain evidence="1">Z8</strain>
    </source>
</reference>